<feature type="domain" description="Transcriptional repressor PaaX-like N-terminal" evidence="1">
    <location>
        <begin position="29"/>
        <end position="94"/>
    </location>
</feature>
<comment type="caution">
    <text evidence="4">The sequence shown here is derived from an EMBL/GenBank/DDBJ whole genome shotgun (WGS) entry which is preliminary data.</text>
</comment>
<dbReference type="InterPro" id="IPR048846">
    <property type="entry name" value="PaaX-like_central"/>
</dbReference>
<sequence>MVSPFSIEEILRDAATDAVLPRRQAGSSPQSLAVTLLADYTLRTRAWLPSAALVALLAESGVTTAGARTAISRLARRGVLDSGRHGRHSSYRLTRPAADNLAHGGGRIARFAAEAESWDGWWTLVAFSLPQEATAERRALRGQLRWLGYAPLYDGLWVSPHELDEASRAVLSTVALGATSVFRARQVDIEAAGNRAPIDAWDTAALARQYDAFIRHWTALLPHVRAGDVTGAAAVRARTEVMDAYRRFPTLDPLLPAEVMPAGLPRHDARAAFVAVYD</sequence>
<protein>
    <submittedName>
        <fullName evidence="4">PaaX family transcriptional regulator</fullName>
    </submittedName>
</protein>
<reference evidence="4 5" key="1">
    <citation type="submission" date="2019-02" db="EMBL/GenBank/DDBJ databases">
        <title>Draft genome sequences of novel Actinobacteria.</title>
        <authorList>
            <person name="Sahin N."/>
            <person name="Ay H."/>
            <person name="Saygin H."/>
        </authorList>
    </citation>
    <scope>NUCLEOTIDE SEQUENCE [LARGE SCALE GENOMIC DNA]</scope>
    <source>
        <strain evidence="4 5">JCM 30529</strain>
    </source>
</reference>
<dbReference type="Gene3D" id="1.10.10.10">
    <property type="entry name" value="Winged helix-like DNA-binding domain superfamily/Winged helix DNA-binding domain"/>
    <property type="match status" value="1"/>
</dbReference>
<feature type="domain" description="Transcriptional repressor PaaX-like C-terminal" evidence="2">
    <location>
        <begin position="201"/>
        <end position="277"/>
    </location>
</feature>
<evidence type="ECO:0000313" key="4">
    <source>
        <dbReference type="EMBL" id="TDB88522.1"/>
    </source>
</evidence>
<dbReference type="Pfam" id="PF07848">
    <property type="entry name" value="PaaX"/>
    <property type="match status" value="1"/>
</dbReference>
<keyword evidence="5" id="KW-1185">Reference proteome</keyword>
<dbReference type="InterPro" id="IPR012906">
    <property type="entry name" value="PaaX-like_N"/>
</dbReference>
<feature type="domain" description="Transcriptional repressor PaaX-like central Cas2-like" evidence="3">
    <location>
        <begin position="116"/>
        <end position="190"/>
    </location>
</feature>
<evidence type="ECO:0000313" key="5">
    <source>
        <dbReference type="Proteomes" id="UP000295626"/>
    </source>
</evidence>
<evidence type="ECO:0000259" key="2">
    <source>
        <dbReference type="Pfam" id="PF08223"/>
    </source>
</evidence>
<gene>
    <name evidence="4" type="ORF">E1091_15240</name>
</gene>
<dbReference type="InterPro" id="IPR013225">
    <property type="entry name" value="PaaX_C"/>
</dbReference>
<dbReference type="Pfam" id="PF20803">
    <property type="entry name" value="PaaX_M"/>
    <property type="match status" value="1"/>
</dbReference>
<dbReference type="EMBL" id="SMKE01000631">
    <property type="protein sequence ID" value="TDB88522.1"/>
    <property type="molecule type" value="Genomic_DNA"/>
</dbReference>
<evidence type="ECO:0000259" key="1">
    <source>
        <dbReference type="Pfam" id="PF07848"/>
    </source>
</evidence>
<dbReference type="InterPro" id="IPR036388">
    <property type="entry name" value="WH-like_DNA-bd_sf"/>
</dbReference>
<evidence type="ECO:0000259" key="3">
    <source>
        <dbReference type="Pfam" id="PF20803"/>
    </source>
</evidence>
<dbReference type="PANTHER" id="PTHR30319:SF1">
    <property type="entry name" value="TRANSCRIPTIONAL REPRESSOR PAAX"/>
    <property type="match status" value="1"/>
</dbReference>
<dbReference type="Gene3D" id="3.30.70.2650">
    <property type="match status" value="1"/>
</dbReference>
<accession>A0ABY2DE37</accession>
<name>A0ABY2DE37_9ACTN</name>
<dbReference type="PANTHER" id="PTHR30319">
    <property type="entry name" value="PHENYLACETIC ACID REGULATOR-RELATED TRANSCRIPTIONAL REPRESSOR"/>
    <property type="match status" value="1"/>
</dbReference>
<organism evidence="4 5">
    <name type="scientific">Micromonospora fluostatini</name>
    <dbReference type="NCBI Taxonomy" id="1629071"/>
    <lineage>
        <taxon>Bacteria</taxon>
        <taxon>Bacillati</taxon>
        <taxon>Actinomycetota</taxon>
        <taxon>Actinomycetes</taxon>
        <taxon>Micromonosporales</taxon>
        <taxon>Micromonosporaceae</taxon>
        <taxon>Micromonospora</taxon>
    </lineage>
</organism>
<feature type="non-terminal residue" evidence="4">
    <location>
        <position position="278"/>
    </location>
</feature>
<dbReference type="Proteomes" id="UP000295626">
    <property type="component" value="Unassembled WGS sequence"/>
</dbReference>
<dbReference type="InterPro" id="IPR011965">
    <property type="entry name" value="PaaX_trns_reg"/>
</dbReference>
<dbReference type="Pfam" id="PF08223">
    <property type="entry name" value="PaaX_C"/>
    <property type="match status" value="1"/>
</dbReference>
<proteinExistence type="predicted"/>
<dbReference type="PIRSF" id="PIRSF020623">
    <property type="entry name" value="PaaX"/>
    <property type="match status" value="1"/>
</dbReference>